<dbReference type="PANTHER" id="PTHR28083">
    <property type="entry name" value="GOOD FOR FULL DBP5 ACTIVITY PROTEIN 2"/>
    <property type="match status" value="1"/>
</dbReference>
<dbReference type="Pfam" id="PF21762">
    <property type="entry name" value="DEDDh_C"/>
    <property type="match status" value="1"/>
</dbReference>
<dbReference type="InterPro" id="IPR036397">
    <property type="entry name" value="RNaseH_sf"/>
</dbReference>
<dbReference type="Gene3D" id="3.30.420.10">
    <property type="entry name" value="Ribonuclease H-like superfamily/Ribonuclease H"/>
    <property type="match status" value="1"/>
</dbReference>
<evidence type="ECO:0000259" key="2">
    <source>
        <dbReference type="Pfam" id="PF21762"/>
    </source>
</evidence>
<dbReference type="PANTHER" id="PTHR28083:SF1">
    <property type="entry name" value="GOOD FOR FULL DBP5 ACTIVITY PROTEIN 2"/>
    <property type="match status" value="1"/>
</dbReference>
<feature type="region of interest" description="Disordered" evidence="1">
    <location>
        <begin position="20"/>
        <end position="86"/>
    </location>
</feature>
<sequence length="501" mass="57436">MAEQDGLENRLKQLQEVLDERVTLLTKPPKRSRGKARHESTNQVPQRSQQSSQAAYGPSIAYQGTSPGTPGRPMPDRTPADGTSARETQAAVEFFKNGDFHVGRPLKEDVAFCPWHAVTSYPGRFIGKANRPRARVYFDSIYEGREWHFFYLHNPEKPQNEPFLMVPTAQFVDFLDQINKRLNIALVIPREMAPKFSIVFRGSGTPRPRFLARSSDQRTFKVEKFPEIDEDDIEAYEAVEAPRQKEIQKSLQVFSSRDPDKIKKDERREKEDAGMLLDTQRMLGLRTAVVPRDVVFICIDVEALEREPYPISEIGIAVLDTRDLKDKDPGPAGRDWWPLIKAFHLRVKEYSGLRNFRFVQGCPTKFSFGESTFPPKGQVAEAIMKALKPWYPADRDLVLVGHDVHQDIKYLAELGIRTQDMHFIRQIDSQILHKSWRQLRDGRGLEAVLSELCMQYQWLHNAGNDAVYTMRAVVGVAVEQRREEELLISGEKYVPALFLAK</sequence>
<dbReference type="InterPro" id="IPR048519">
    <property type="entry name" value="Gfd2/YDR514C-like_C"/>
</dbReference>
<evidence type="ECO:0000313" key="3">
    <source>
        <dbReference type="EMBL" id="KAK0389106.1"/>
    </source>
</evidence>
<reference evidence="3" key="1">
    <citation type="submission" date="2022-10" db="EMBL/GenBank/DDBJ databases">
        <title>Determination and structural analysis of whole genome sequence of Sarocladium strictum F4-1.</title>
        <authorList>
            <person name="Hu L."/>
            <person name="Jiang Y."/>
        </authorList>
    </citation>
    <scope>NUCLEOTIDE SEQUENCE</scope>
    <source>
        <strain evidence="3">F4-1</strain>
    </source>
</reference>
<dbReference type="Proteomes" id="UP001175261">
    <property type="component" value="Unassembled WGS sequence"/>
</dbReference>
<comment type="caution">
    <text evidence="3">The sequence shown here is derived from an EMBL/GenBank/DDBJ whole genome shotgun (WGS) entry which is preliminary data.</text>
</comment>
<dbReference type="AlphaFoldDB" id="A0AA39GKY1"/>
<feature type="compositionally biased region" description="Polar residues" evidence="1">
    <location>
        <begin position="41"/>
        <end position="54"/>
    </location>
</feature>
<gene>
    <name evidence="3" type="ORF">NLU13_2681</name>
</gene>
<proteinExistence type="predicted"/>
<accession>A0AA39GKY1</accession>
<name>A0AA39GKY1_SARSR</name>
<evidence type="ECO:0000313" key="4">
    <source>
        <dbReference type="Proteomes" id="UP001175261"/>
    </source>
</evidence>
<dbReference type="InterPro" id="IPR040151">
    <property type="entry name" value="Gfd2/YDR514C-like"/>
</dbReference>
<organism evidence="3 4">
    <name type="scientific">Sarocladium strictum</name>
    <name type="common">Black bundle disease fungus</name>
    <name type="synonym">Acremonium strictum</name>
    <dbReference type="NCBI Taxonomy" id="5046"/>
    <lineage>
        <taxon>Eukaryota</taxon>
        <taxon>Fungi</taxon>
        <taxon>Dikarya</taxon>
        <taxon>Ascomycota</taxon>
        <taxon>Pezizomycotina</taxon>
        <taxon>Sordariomycetes</taxon>
        <taxon>Hypocreomycetidae</taxon>
        <taxon>Hypocreales</taxon>
        <taxon>Sarocladiaceae</taxon>
        <taxon>Sarocladium</taxon>
    </lineage>
</organism>
<dbReference type="InterPro" id="IPR012337">
    <property type="entry name" value="RNaseH-like_sf"/>
</dbReference>
<dbReference type="GO" id="GO:0003676">
    <property type="term" value="F:nucleic acid binding"/>
    <property type="evidence" value="ECO:0007669"/>
    <property type="project" value="InterPro"/>
</dbReference>
<dbReference type="GO" id="GO:0005634">
    <property type="term" value="C:nucleus"/>
    <property type="evidence" value="ECO:0007669"/>
    <property type="project" value="TreeGrafter"/>
</dbReference>
<protein>
    <recommendedName>
        <fullName evidence="2">Gfd2/YDR514C-like C-terminal domain-containing protein</fullName>
    </recommendedName>
</protein>
<dbReference type="SUPFAM" id="SSF53098">
    <property type="entry name" value="Ribonuclease H-like"/>
    <property type="match status" value="1"/>
</dbReference>
<keyword evidence="4" id="KW-1185">Reference proteome</keyword>
<dbReference type="EMBL" id="JAPDFR010000002">
    <property type="protein sequence ID" value="KAK0389106.1"/>
    <property type="molecule type" value="Genomic_DNA"/>
</dbReference>
<evidence type="ECO:0000256" key="1">
    <source>
        <dbReference type="SAM" id="MobiDB-lite"/>
    </source>
</evidence>
<feature type="domain" description="Gfd2/YDR514C-like C-terminal" evidence="2">
    <location>
        <begin position="295"/>
        <end position="475"/>
    </location>
</feature>